<gene>
    <name evidence="13" type="ORF">VFPPC_06915</name>
</gene>
<evidence type="ECO:0000256" key="9">
    <source>
        <dbReference type="ARBA" id="ARBA00023326"/>
    </source>
</evidence>
<dbReference type="InterPro" id="IPR013783">
    <property type="entry name" value="Ig-like_fold"/>
</dbReference>
<dbReference type="Gene3D" id="3.40.50.1700">
    <property type="entry name" value="Glycoside hydrolase family 3 C-terminal domain"/>
    <property type="match status" value="1"/>
</dbReference>
<dbReference type="Pfam" id="PF00933">
    <property type="entry name" value="Glyco_hydro_3"/>
    <property type="match status" value="1"/>
</dbReference>
<dbReference type="InterPro" id="IPR001764">
    <property type="entry name" value="Glyco_hydro_3_N"/>
</dbReference>
<evidence type="ECO:0000256" key="11">
    <source>
        <dbReference type="ARBA" id="ARBA00026107"/>
    </source>
</evidence>
<dbReference type="Pfam" id="PF01822">
    <property type="entry name" value="WSC"/>
    <property type="match status" value="1"/>
</dbReference>
<evidence type="ECO:0000256" key="6">
    <source>
        <dbReference type="ARBA" id="ARBA00023180"/>
    </source>
</evidence>
<dbReference type="PROSITE" id="PS51212">
    <property type="entry name" value="WSC"/>
    <property type="match status" value="1"/>
</dbReference>
<dbReference type="AlphaFoldDB" id="A0A179FAX4"/>
<evidence type="ECO:0000256" key="2">
    <source>
        <dbReference type="ARBA" id="ARBA00005336"/>
    </source>
</evidence>
<evidence type="ECO:0000256" key="7">
    <source>
        <dbReference type="ARBA" id="ARBA00023277"/>
    </source>
</evidence>
<dbReference type="PANTHER" id="PTHR42721">
    <property type="entry name" value="SUGAR HYDROLASE-RELATED"/>
    <property type="match status" value="1"/>
</dbReference>
<evidence type="ECO:0000256" key="3">
    <source>
        <dbReference type="ARBA" id="ARBA00022651"/>
    </source>
</evidence>
<evidence type="ECO:0000259" key="12">
    <source>
        <dbReference type="PROSITE" id="PS51212"/>
    </source>
</evidence>
<keyword evidence="6" id="KW-0325">Glycoprotein</keyword>
<dbReference type="Gene3D" id="2.60.40.10">
    <property type="entry name" value="Immunoglobulins"/>
    <property type="match status" value="1"/>
</dbReference>
<dbReference type="UniPathway" id="UPA00114"/>
<name>A0A179FAX4_METCM</name>
<dbReference type="STRING" id="1380566.A0A179FAX4"/>
<accession>A0A179FAX4</accession>
<proteinExistence type="inferred from homology"/>
<dbReference type="GeneID" id="28849860"/>
<dbReference type="GO" id="GO:0045493">
    <property type="term" value="P:xylan catabolic process"/>
    <property type="evidence" value="ECO:0007669"/>
    <property type="project" value="UniProtKB-UniPathway"/>
</dbReference>
<dbReference type="SMART" id="SM00321">
    <property type="entry name" value="WSC"/>
    <property type="match status" value="1"/>
</dbReference>
<comment type="pathway">
    <text evidence="1">Glycan degradation; xylan degradation.</text>
</comment>
<dbReference type="InterPro" id="IPR044993">
    <property type="entry name" value="BXL"/>
</dbReference>
<keyword evidence="4" id="KW-0732">Signal</keyword>
<dbReference type="PANTHER" id="PTHR42721:SF3">
    <property type="entry name" value="BETA-D-XYLOSIDASE 5-RELATED"/>
    <property type="match status" value="1"/>
</dbReference>
<dbReference type="InterPro" id="IPR002889">
    <property type="entry name" value="WSC_carb-bd"/>
</dbReference>
<dbReference type="RefSeq" id="XP_018140164.1">
    <property type="nucleotide sequence ID" value="XM_018285866.1"/>
</dbReference>
<dbReference type="GO" id="GO:0031222">
    <property type="term" value="P:arabinan catabolic process"/>
    <property type="evidence" value="ECO:0007669"/>
    <property type="project" value="TreeGrafter"/>
</dbReference>
<dbReference type="EMBL" id="LSBJ02000007">
    <property type="protein sequence ID" value="OAQ62460.1"/>
    <property type="molecule type" value="Genomic_DNA"/>
</dbReference>
<dbReference type="GO" id="GO:0046556">
    <property type="term" value="F:alpha-L-arabinofuranosidase activity"/>
    <property type="evidence" value="ECO:0007669"/>
    <property type="project" value="TreeGrafter"/>
</dbReference>
<keyword evidence="8" id="KW-0326">Glycosidase</keyword>
<evidence type="ECO:0000256" key="5">
    <source>
        <dbReference type="ARBA" id="ARBA00022801"/>
    </source>
</evidence>
<dbReference type="SMART" id="SM01217">
    <property type="entry name" value="Fn3_like"/>
    <property type="match status" value="1"/>
</dbReference>
<comment type="similarity">
    <text evidence="2">Belongs to the glycosyl hydrolase 3 family.</text>
</comment>
<sequence length="863" mass="93854">MLVIDGVHSRTCLPAYNAQISYSGCYSDFGDRRILQDQFMDLGSLNSPQYCADLCGSDGYEYSGVEYTTQCFCAHAIAESAQKIDESKCNAKCPGNSKISCGGNLAINVYAIKNPKNPPRSLMLADCTRQPLCSNDVCDTGKSIQDRAAALIKEMTLDEKIANSGSMDWFGPVAGVLRLGLPQYRWANEALHGVARGTTQFNTPFGANFSAATSFPMPISMGAAFDDSLINEVATTIGTEARAFANSGRMGFDYWTPNINPYRDPRWGRGQETPGEDSYHIQKYVYNYVSGLQGGVNPEVYKVLATCKHYAAYDIETGRFTIDVRPTLQDMAEYYLPIFRTCVRDAKAASIMCAYNAVNGSPACGSKYLLKDILRDHWSFNEPFNYVVSDCDAVHNTKFYADDVEGAAVSLNAGTDLDCGTTYPRNLHDSIASNGTTEATLDKSLNRLYSALIKVGYFNPPEQYNSLGWKDVNTTQAQQLAHRAATEGMVLLKNDGILPLSKNLSKVAVIGPWADATTEMQGSSGYRGIAPVPIISPLSAFQSHWSVVKYSRGTGINTENGEDLDAIEVAKASDYILYLGGIDGSIEDEGNDRLDIAWPRNQLDLVSKLSALGKPLIIVQFGGGQVDDSDLVKNSNVNAILWAGYPGQAGGNALFDVLTGVAPPAGRLPVTQYAASYINGNNIKDMTMRPSSGVPGRTYKWYTGEPVFPFGYGQHYTNFSISWQSTPSEASYNIGTLVKNTRGFKDLAKFVDLVVNVNNTGGNTNLSSDYVGLLFLSSNAGPSPRPIKQLAAYGRLYKISVGFTKQLKLTVNLGSLARADSNGDLYIYPGDYTLALDSDTKITWKFTLTGQATKIDTLPRQSP</sequence>
<dbReference type="InterPro" id="IPR036881">
    <property type="entry name" value="Glyco_hydro_3_C_sf"/>
</dbReference>
<evidence type="ECO:0000256" key="4">
    <source>
        <dbReference type="ARBA" id="ARBA00022729"/>
    </source>
</evidence>
<dbReference type="Gene3D" id="3.20.20.300">
    <property type="entry name" value="Glycoside hydrolase, family 3, N-terminal domain"/>
    <property type="match status" value="1"/>
</dbReference>
<evidence type="ECO:0000256" key="8">
    <source>
        <dbReference type="ARBA" id="ARBA00023295"/>
    </source>
</evidence>
<dbReference type="Pfam" id="PF01915">
    <property type="entry name" value="Glyco_hydro_3_C"/>
    <property type="match status" value="1"/>
</dbReference>
<evidence type="ECO:0000256" key="10">
    <source>
        <dbReference type="ARBA" id="ARBA00024574"/>
    </source>
</evidence>
<keyword evidence="9" id="KW-0624">Polysaccharide degradation</keyword>
<dbReference type="InterPro" id="IPR002772">
    <property type="entry name" value="Glyco_hydro_3_C"/>
</dbReference>
<comment type="catalytic activity">
    <reaction evidence="10">
        <text>Hydrolysis of (1-&gt;4)-beta-D-xylans, to remove successive D-xylose residues from the non-reducing termini.</text>
        <dbReference type="EC" id="3.2.1.37"/>
    </reaction>
</comment>
<dbReference type="InterPro" id="IPR017853">
    <property type="entry name" value="GH"/>
</dbReference>
<keyword evidence="14" id="KW-1185">Reference proteome</keyword>
<keyword evidence="5" id="KW-0378">Hydrolase</keyword>
<evidence type="ECO:0000256" key="1">
    <source>
        <dbReference type="ARBA" id="ARBA00004851"/>
    </source>
</evidence>
<dbReference type="GO" id="GO:0009044">
    <property type="term" value="F:xylan 1,4-beta-xylosidase activity"/>
    <property type="evidence" value="ECO:0007669"/>
    <property type="project" value="UniProtKB-EC"/>
</dbReference>
<evidence type="ECO:0000313" key="14">
    <source>
        <dbReference type="Proteomes" id="UP000078397"/>
    </source>
</evidence>
<dbReference type="EC" id="3.2.1.37" evidence="11"/>
<dbReference type="SUPFAM" id="SSF51445">
    <property type="entry name" value="(Trans)glycosidases"/>
    <property type="match status" value="1"/>
</dbReference>
<evidence type="ECO:0000313" key="13">
    <source>
        <dbReference type="EMBL" id="OAQ62460.1"/>
    </source>
</evidence>
<comment type="caution">
    <text evidence="13">The sequence shown here is derived from an EMBL/GenBank/DDBJ whole genome shotgun (WGS) entry which is preliminary data.</text>
</comment>
<keyword evidence="3" id="KW-0858">Xylan degradation</keyword>
<dbReference type="SUPFAM" id="SSF52279">
    <property type="entry name" value="Beta-D-glucan exohydrolase, C-terminal domain"/>
    <property type="match status" value="1"/>
</dbReference>
<protein>
    <recommendedName>
        <fullName evidence="11">xylan 1,4-beta-xylosidase</fullName>
        <ecNumber evidence="11">3.2.1.37</ecNumber>
    </recommendedName>
</protein>
<organism evidence="13 14">
    <name type="scientific">Pochonia chlamydosporia 170</name>
    <dbReference type="NCBI Taxonomy" id="1380566"/>
    <lineage>
        <taxon>Eukaryota</taxon>
        <taxon>Fungi</taxon>
        <taxon>Dikarya</taxon>
        <taxon>Ascomycota</taxon>
        <taxon>Pezizomycotina</taxon>
        <taxon>Sordariomycetes</taxon>
        <taxon>Hypocreomycetidae</taxon>
        <taxon>Hypocreales</taxon>
        <taxon>Clavicipitaceae</taxon>
        <taxon>Pochonia</taxon>
    </lineage>
</organism>
<reference evidence="13 14" key="1">
    <citation type="journal article" date="2016" name="PLoS Pathog.">
        <title>Biosynthesis of antibiotic leucinostatins in bio-control fungus Purpureocillium lilacinum and their inhibition on phytophthora revealed by genome mining.</title>
        <authorList>
            <person name="Wang G."/>
            <person name="Liu Z."/>
            <person name="Lin R."/>
            <person name="Li E."/>
            <person name="Mao Z."/>
            <person name="Ling J."/>
            <person name="Yang Y."/>
            <person name="Yin W.B."/>
            <person name="Xie B."/>
        </authorList>
    </citation>
    <scope>NUCLEOTIDE SEQUENCE [LARGE SCALE GENOMIC DNA]</scope>
    <source>
        <strain evidence="13">170</strain>
    </source>
</reference>
<feature type="domain" description="WSC" evidence="12">
    <location>
        <begin position="19"/>
        <end position="113"/>
    </location>
</feature>
<dbReference type="OrthoDB" id="47059at2759"/>
<keyword evidence="7" id="KW-0119">Carbohydrate metabolism</keyword>
<dbReference type="InterPro" id="IPR036962">
    <property type="entry name" value="Glyco_hydro_3_N_sf"/>
</dbReference>
<dbReference type="InterPro" id="IPR026891">
    <property type="entry name" value="Fn3-like"/>
</dbReference>
<dbReference type="KEGG" id="pchm:VFPPC_06915"/>
<dbReference type="Proteomes" id="UP000078397">
    <property type="component" value="Unassembled WGS sequence"/>
</dbReference>